<keyword evidence="2" id="KW-0808">Transferase</keyword>
<evidence type="ECO:0000256" key="1">
    <source>
        <dbReference type="ARBA" id="ARBA00022603"/>
    </source>
</evidence>
<name>A0A8J2UJ86_9BURK</name>
<reference evidence="4" key="2">
    <citation type="submission" date="2020-09" db="EMBL/GenBank/DDBJ databases">
        <authorList>
            <person name="Sun Q."/>
            <person name="Sedlacek I."/>
        </authorList>
    </citation>
    <scope>NUCLEOTIDE SEQUENCE</scope>
    <source>
        <strain evidence="4">CCM 7086</strain>
    </source>
</reference>
<comment type="caution">
    <text evidence="4">The sequence shown here is derived from an EMBL/GenBank/DDBJ whole genome shotgun (WGS) entry which is preliminary data.</text>
</comment>
<evidence type="ECO:0000256" key="2">
    <source>
        <dbReference type="ARBA" id="ARBA00022679"/>
    </source>
</evidence>
<dbReference type="Proteomes" id="UP000620266">
    <property type="component" value="Unassembled WGS sequence"/>
</dbReference>
<keyword evidence="5" id="KW-1185">Reference proteome</keyword>
<gene>
    <name evidence="4" type="ORF">GCM10007205_00320</name>
</gene>
<dbReference type="InterPro" id="IPR029063">
    <property type="entry name" value="SAM-dependent_MTases_sf"/>
</dbReference>
<dbReference type="RefSeq" id="WP_188394160.1">
    <property type="nucleotide sequence ID" value="NZ_BMCG01000001.1"/>
</dbReference>
<dbReference type="Gene3D" id="3.40.50.150">
    <property type="entry name" value="Vaccinia Virus protein VP39"/>
    <property type="match status" value="1"/>
</dbReference>
<reference evidence="4" key="1">
    <citation type="journal article" date="2014" name="Int. J. Syst. Evol. Microbiol.">
        <title>Complete genome sequence of Corynebacterium casei LMG S-19264T (=DSM 44701T), isolated from a smear-ripened cheese.</title>
        <authorList>
            <consortium name="US DOE Joint Genome Institute (JGI-PGF)"/>
            <person name="Walter F."/>
            <person name="Albersmeier A."/>
            <person name="Kalinowski J."/>
            <person name="Ruckert C."/>
        </authorList>
    </citation>
    <scope>NUCLEOTIDE SEQUENCE</scope>
    <source>
        <strain evidence="4">CCM 7086</strain>
    </source>
</reference>
<organism evidence="4 5">
    <name type="scientific">Oxalicibacterium flavum</name>
    <dbReference type="NCBI Taxonomy" id="179467"/>
    <lineage>
        <taxon>Bacteria</taxon>
        <taxon>Pseudomonadati</taxon>
        <taxon>Pseudomonadota</taxon>
        <taxon>Betaproteobacteria</taxon>
        <taxon>Burkholderiales</taxon>
        <taxon>Oxalobacteraceae</taxon>
        <taxon>Oxalicibacterium</taxon>
    </lineage>
</organism>
<dbReference type="InterPro" id="IPR041698">
    <property type="entry name" value="Methyltransf_25"/>
</dbReference>
<keyword evidence="1" id="KW-0489">Methyltransferase</keyword>
<evidence type="ECO:0000259" key="3">
    <source>
        <dbReference type="Pfam" id="PF13649"/>
    </source>
</evidence>
<sequence>MTNAVSTDMAAYYAQRDNFDEEDIENPEGMAALDEIMEKLEESLAGQRVLELACGDGYWTDELAGFADYVLATDINPGLLEIARSRELPPEVVEFVVADAMDPQVEGSFNACFAGFWWSHVRRQDQADVIARLRKVIGKDGLLVLVDNSWLEGRTAIARTDADGNTWQIHAAPDGQRYEIVKNYPTDSALRKRLGPLLRDMRIHRYDHYWMLTGRLR</sequence>
<dbReference type="PANTHER" id="PTHR43861:SF1">
    <property type="entry name" value="TRANS-ACONITATE 2-METHYLTRANSFERASE"/>
    <property type="match status" value="1"/>
</dbReference>
<dbReference type="EMBL" id="BMCG01000001">
    <property type="protein sequence ID" value="GGB95014.1"/>
    <property type="molecule type" value="Genomic_DNA"/>
</dbReference>
<evidence type="ECO:0000313" key="4">
    <source>
        <dbReference type="EMBL" id="GGB95014.1"/>
    </source>
</evidence>
<feature type="domain" description="Methyltransferase" evidence="3">
    <location>
        <begin position="49"/>
        <end position="141"/>
    </location>
</feature>
<dbReference type="PANTHER" id="PTHR43861">
    <property type="entry name" value="TRANS-ACONITATE 2-METHYLTRANSFERASE-RELATED"/>
    <property type="match status" value="1"/>
</dbReference>
<dbReference type="AlphaFoldDB" id="A0A8J2UJ86"/>
<dbReference type="Pfam" id="PF13649">
    <property type="entry name" value="Methyltransf_25"/>
    <property type="match status" value="1"/>
</dbReference>
<protein>
    <recommendedName>
        <fullName evidence="3">Methyltransferase domain-containing protein</fullName>
    </recommendedName>
</protein>
<proteinExistence type="predicted"/>
<dbReference type="GO" id="GO:0032259">
    <property type="term" value="P:methylation"/>
    <property type="evidence" value="ECO:0007669"/>
    <property type="project" value="UniProtKB-KW"/>
</dbReference>
<dbReference type="GO" id="GO:0008168">
    <property type="term" value="F:methyltransferase activity"/>
    <property type="evidence" value="ECO:0007669"/>
    <property type="project" value="UniProtKB-KW"/>
</dbReference>
<evidence type="ECO:0000313" key="5">
    <source>
        <dbReference type="Proteomes" id="UP000620266"/>
    </source>
</evidence>
<dbReference type="SUPFAM" id="SSF53335">
    <property type="entry name" value="S-adenosyl-L-methionine-dependent methyltransferases"/>
    <property type="match status" value="1"/>
</dbReference>
<dbReference type="CDD" id="cd02440">
    <property type="entry name" value="AdoMet_MTases"/>
    <property type="match status" value="1"/>
</dbReference>
<accession>A0A8J2UJ86</accession>